<protein>
    <submittedName>
        <fullName evidence="3">Uncharacterized protein</fullName>
    </submittedName>
</protein>
<gene>
    <name evidence="3" type="ORF">R3P38DRAFT_3201713</name>
</gene>
<organism evidence="3 4">
    <name type="scientific">Favolaschia claudopus</name>
    <dbReference type="NCBI Taxonomy" id="2862362"/>
    <lineage>
        <taxon>Eukaryota</taxon>
        <taxon>Fungi</taxon>
        <taxon>Dikarya</taxon>
        <taxon>Basidiomycota</taxon>
        <taxon>Agaricomycotina</taxon>
        <taxon>Agaricomycetes</taxon>
        <taxon>Agaricomycetidae</taxon>
        <taxon>Agaricales</taxon>
        <taxon>Marasmiineae</taxon>
        <taxon>Mycenaceae</taxon>
        <taxon>Favolaschia</taxon>
    </lineage>
</organism>
<evidence type="ECO:0000313" key="3">
    <source>
        <dbReference type="EMBL" id="KAK7017305.1"/>
    </source>
</evidence>
<dbReference type="EMBL" id="JAWWNJ010000048">
    <property type="protein sequence ID" value="KAK7017305.1"/>
    <property type="molecule type" value="Genomic_DNA"/>
</dbReference>
<dbReference type="Proteomes" id="UP001362999">
    <property type="component" value="Unassembled WGS sequence"/>
</dbReference>
<comment type="caution">
    <text evidence="3">The sequence shown here is derived from an EMBL/GenBank/DDBJ whole genome shotgun (WGS) entry which is preliminary data.</text>
</comment>
<evidence type="ECO:0000313" key="4">
    <source>
        <dbReference type="Proteomes" id="UP001362999"/>
    </source>
</evidence>
<evidence type="ECO:0000256" key="1">
    <source>
        <dbReference type="SAM" id="MobiDB-lite"/>
    </source>
</evidence>
<keyword evidence="2" id="KW-0472">Membrane</keyword>
<name>A0AAW0AX48_9AGAR</name>
<keyword evidence="2" id="KW-0812">Transmembrane</keyword>
<proteinExistence type="predicted"/>
<feature type="transmembrane region" description="Helical" evidence="2">
    <location>
        <begin position="49"/>
        <end position="74"/>
    </location>
</feature>
<sequence>MRDKNNLFARALKSQHLQGLTAYERAPLSGAVKIPDTVNPTNRLHRRPIAFLVVPLPAIPTTPFSFSLLITNFAGLDPYTPLPPPPLKTDRVPPSVDAAPEIGLRCR</sequence>
<dbReference type="AlphaFoldDB" id="A0AAW0AX48"/>
<keyword evidence="2" id="KW-1133">Transmembrane helix</keyword>
<evidence type="ECO:0000256" key="2">
    <source>
        <dbReference type="SAM" id="Phobius"/>
    </source>
</evidence>
<reference evidence="3 4" key="1">
    <citation type="journal article" date="2024" name="J Genomics">
        <title>Draft genome sequencing and assembly of Favolaschia claudopus CIRM-BRFM 2984 isolated from oak limbs.</title>
        <authorList>
            <person name="Navarro D."/>
            <person name="Drula E."/>
            <person name="Chaduli D."/>
            <person name="Cazenave R."/>
            <person name="Ahrendt S."/>
            <person name="Wang J."/>
            <person name="Lipzen A."/>
            <person name="Daum C."/>
            <person name="Barry K."/>
            <person name="Grigoriev I.V."/>
            <person name="Favel A."/>
            <person name="Rosso M.N."/>
            <person name="Martin F."/>
        </authorList>
    </citation>
    <scope>NUCLEOTIDE SEQUENCE [LARGE SCALE GENOMIC DNA]</scope>
    <source>
        <strain evidence="3 4">CIRM-BRFM 2984</strain>
    </source>
</reference>
<keyword evidence="4" id="KW-1185">Reference proteome</keyword>
<accession>A0AAW0AX48</accession>
<feature type="region of interest" description="Disordered" evidence="1">
    <location>
        <begin position="83"/>
        <end position="107"/>
    </location>
</feature>